<dbReference type="InterPro" id="IPR023614">
    <property type="entry name" value="Porin_dom_sf"/>
</dbReference>
<organism evidence="3 4">
    <name type="scientific">Pseudodonghicola flavimaris</name>
    <dbReference type="NCBI Taxonomy" id="3050036"/>
    <lineage>
        <taxon>Bacteria</taxon>
        <taxon>Pseudomonadati</taxon>
        <taxon>Pseudomonadota</taxon>
        <taxon>Alphaproteobacteria</taxon>
        <taxon>Rhodobacterales</taxon>
        <taxon>Paracoccaceae</taxon>
        <taxon>Pseudodonghicola</taxon>
    </lineage>
</organism>
<proteinExistence type="predicted"/>
<dbReference type="Proteomes" id="UP001243757">
    <property type="component" value="Unassembled WGS sequence"/>
</dbReference>
<gene>
    <name evidence="3" type="ORF">QO033_16380</name>
</gene>
<dbReference type="InterPro" id="IPR033900">
    <property type="entry name" value="Gram_neg_porin_domain"/>
</dbReference>
<keyword evidence="1" id="KW-0732">Signal</keyword>
<dbReference type="EMBL" id="JASNJD010000013">
    <property type="protein sequence ID" value="MDK3019258.1"/>
    <property type="molecule type" value="Genomic_DNA"/>
</dbReference>
<comment type="caution">
    <text evidence="3">The sequence shown here is derived from an EMBL/GenBank/DDBJ whole genome shotgun (WGS) entry which is preliminary data.</text>
</comment>
<evidence type="ECO:0000259" key="2">
    <source>
        <dbReference type="Pfam" id="PF13609"/>
    </source>
</evidence>
<evidence type="ECO:0000313" key="3">
    <source>
        <dbReference type="EMBL" id="MDK3019258.1"/>
    </source>
</evidence>
<feature type="domain" description="Porin" evidence="2">
    <location>
        <begin position="11"/>
        <end position="349"/>
    </location>
</feature>
<dbReference type="SUPFAM" id="SSF56935">
    <property type="entry name" value="Porins"/>
    <property type="match status" value="1"/>
</dbReference>
<feature type="chain" id="PRO_5046233841" evidence="1">
    <location>
        <begin position="25"/>
        <end position="369"/>
    </location>
</feature>
<reference evidence="3 4" key="1">
    <citation type="submission" date="2023-05" db="EMBL/GenBank/DDBJ databases">
        <title>Pseudodonghicola sp. nov.</title>
        <authorList>
            <person name="Huang J."/>
        </authorList>
    </citation>
    <scope>NUCLEOTIDE SEQUENCE [LARGE SCALE GENOMIC DNA]</scope>
    <source>
        <strain evidence="3 4">IC7</strain>
    </source>
</reference>
<dbReference type="Pfam" id="PF13609">
    <property type="entry name" value="Porin_4"/>
    <property type="match status" value="1"/>
</dbReference>
<sequence>MSVSFRSGLSAVALAACAAGPALAGPTYTSASGGTFTYYGQLSPSYLSVDDGVDTQGDLVDNVHSNSRVGFYLRQPFGANTFQFRFETALGLKASNKVGQTSDPSNLDWDRTNLRHVDFSLSGAFGTVSAGQGSMASDNIATMDLSGTTLVMGQSVTDAAGAYQFTTSGGALSGIKLSDAFASYDGGRKGRIRYDTPSLNGFVLSASYGTEILASGNDDEYYDITVRYEKEFGEYTVNGGLGVAWTDKQTGTDTRDTVASVSLEHSSGLNGTLSYGDRDTSGDYIYGKVGYKMKVFAIGSTAMSLDYYSGNDLVSTGSESEAWGVGVVQKVDAYNVELYASYRNYSLDDNSGTDYNDLSAVLVGARWKF</sequence>
<dbReference type="Gene3D" id="2.40.160.10">
    <property type="entry name" value="Porin"/>
    <property type="match status" value="1"/>
</dbReference>
<evidence type="ECO:0000256" key="1">
    <source>
        <dbReference type="SAM" id="SignalP"/>
    </source>
</evidence>
<evidence type="ECO:0000313" key="4">
    <source>
        <dbReference type="Proteomes" id="UP001243757"/>
    </source>
</evidence>
<dbReference type="PROSITE" id="PS51257">
    <property type="entry name" value="PROKAR_LIPOPROTEIN"/>
    <property type="match status" value="1"/>
</dbReference>
<dbReference type="RefSeq" id="WP_284482061.1">
    <property type="nucleotide sequence ID" value="NZ_JASNJD010000013.1"/>
</dbReference>
<keyword evidence="4" id="KW-1185">Reference proteome</keyword>
<accession>A0ABT7F3T3</accession>
<feature type="signal peptide" evidence="1">
    <location>
        <begin position="1"/>
        <end position="24"/>
    </location>
</feature>
<protein>
    <submittedName>
        <fullName evidence="3">Porin</fullName>
    </submittedName>
</protein>
<name>A0ABT7F3T3_9RHOB</name>